<organism evidence="4 5">
    <name type="scientific">Phlebiopsis gigantea (strain 11061_1 CR5-6)</name>
    <name type="common">White-rot fungus</name>
    <name type="synonym">Peniophora gigantea</name>
    <dbReference type="NCBI Taxonomy" id="745531"/>
    <lineage>
        <taxon>Eukaryota</taxon>
        <taxon>Fungi</taxon>
        <taxon>Dikarya</taxon>
        <taxon>Basidiomycota</taxon>
        <taxon>Agaricomycotina</taxon>
        <taxon>Agaricomycetes</taxon>
        <taxon>Polyporales</taxon>
        <taxon>Phanerochaetaceae</taxon>
        <taxon>Phlebiopsis</taxon>
    </lineage>
</organism>
<dbReference type="PANTHER" id="PTHR34814">
    <property type="entry name" value="NITROSOGUANIDINE RESISTANCE PROTEIN SNG1"/>
    <property type="match status" value="1"/>
</dbReference>
<evidence type="ECO:0000256" key="2">
    <source>
        <dbReference type="SAM" id="SignalP"/>
    </source>
</evidence>
<dbReference type="Proteomes" id="UP000053257">
    <property type="component" value="Unassembled WGS sequence"/>
</dbReference>
<keyword evidence="1" id="KW-0812">Transmembrane</keyword>
<keyword evidence="1" id="KW-1133">Transmembrane helix</keyword>
<keyword evidence="2" id="KW-0732">Signal</keyword>
<dbReference type="GO" id="GO:0016020">
    <property type="term" value="C:membrane"/>
    <property type="evidence" value="ECO:0007669"/>
    <property type="project" value="TreeGrafter"/>
</dbReference>
<feature type="transmembrane region" description="Helical" evidence="1">
    <location>
        <begin position="299"/>
        <end position="317"/>
    </location>
</feature>
<dbReference type="InterPro" id="IPR053001">
    <property type="entry name" value="MNNG_permease-like"/>
</dbReference>
<protein>
    <recommendedName>
        <fullName evidence="3">DUF3533 domain-containing protein</fullName>
    </recommendedName>
</protein>
<dbReference type="AlphaFoldDB" id="A0A0C3P4F7"/>
<feature type="transmembrane region" description="Helical" evidence="1">
    <location>
        <begin position="356"/>
        <end position="377"/>
    </location>
</feature>
<dbReference type="Pfam" id="PF12051">
    <property type="entry name" value="DUF3533"/>
    <property type="match status" value="1"/>
</dbReference>
<evidence type="ECO:0000256" key="1">
    <source>
        <dbReference type="SAM" id="Phobius"/>
    </source>
</evidence>
<reference evidence="4 5" key="1">
    <citation type="journal article" date="2014" name="PLoS Genet.">
        <title>Analysis of the Phlebiopsis gigantea genome, transcriptome and secretome provides insight into its pioneer colonization strategies of wood.</title>
        <authorList>
            <person name="Hori C."/>
            <person name="Ishida T."/>
            <person name="Igarashi K."/>
            <person name="Samejima M."/>
            <person name="Suzuki H."/>
            <person name="Master E."/>
            <person name="Ferreira P."/>
            <person name="Ruiz-Duenas F.J."/>
            <person name="Held B."/>
            <person name="Canessa P."/>
            <person name="Larrondo L.F."/>
            <person name="Schmoll M."/>
            <person name="Druzhinina I.S."/>
            <person name="Kubicek C.P."/>
            <person name="Gaskell J.A."/>
            <person name="Kersten P."/>
            <person name="St John F."/>
            <person name="Glasner J."/>
            <person name="Sabat G."/>
            <person name="Splinter BonDurant S."/>
            <person name="Syed K."/>
            <person name="Yadav J."/>
            <person name="Mgbeahuruike A.C."/>
            <person name="Kovalchuk A."/>
            <person name="Asiegbu F.O."/>
            <person name="Lackner G."/>
            <person name="Hoffmeister D."/>
            <person name="Rencoret J."/>
            <person name="Gutierrez A."/>
            <person name="Sun H."/>
            <person name="Lindquist E."/>
            <person name="Barry K."/>
            <person name="Riley R."/>
            <person name="Grigoriev I.V."/>
            <person name="Henrissat B."/>
            <person name="Kues U."/>
            <person name="Berka R.M."/>
            <person name="Martinez A.T."/>
            <person name="Covert S.F."/>
            <person name="Blanchette R.A."/>
            <person name="Cullen D."/>
        </authorList>
    </citation>
    <scope>NUCLEOTIDE SEQUENCE [LARGE SCALE GENOMIC DNA]</scope>
    <source>
        <strain evidence="4 5">11061_1 CR5-6</strain>
    </source>
</reference>
<evidence type="ECO:0000313" key="5">
    <source>
        <dbReference type="Proteomes" id="UP000053257"/>
    </source>
</evidence>
<feature type="transmembrane region" description="Helical" evidence="1">
    <location>
        <begin position="233"/>
        <end position="258"/>
    </location>
</feature>
<evidence type="ECO:0000313" key="4">
    <source>
        <dbReference type="EMBL" id="KIP12864.1"/>
    </source>
</evidence>
<feature type="domain" description="DUF3533" evidence="3">
    <location>
        <begin position="3"/>
        <end position="366"/>
    </location>
</feature>
<feature type="signal peptide" evidence="2">
    <location>
        <begin position="1"/>
        <end position="24"/>
    </location>
</feature>
<keyword evidence="5" id="KW-1185">Reference proteome</keyword>
<feature type="transmembrane region" description="Helical" evidence="1">
    <location>
        <begin position="270"/>
        <end position="292"/>
    </location>
</feature>
<dbReference type="PANTHER" id="PTHR34814:SF1">
    <property type="entry name" value="NITROSOGUANIDINE RESISTANCE PROTEIN SNG1"/>
    <property type="match status" value="1"/>
</dbReference>
<dbReference type="InterPro" id="IPR022703">
    <property type="entry name" value="DUF3533"/>
</dbReference>
<dbReference type="HOGENOM" id="CLU_020178_2_0_1"/>
<evidence type="ECO:0000259" key="3">
    <source>
        <dbReference type="Pfam" id="PF12051"/>
    </source>
</evidence>
<accession>A0A0C3P4F7</accession>
<feature type="transmembrane region" description="Helical" evidence="1">
    <location>
        <begin position="197"/>
        <end position="221"/>
    </location>
</feature>
<keyword evidence="1" id="KW-0472">Membrane</keyword>
<dbReference type="OrthoDB" id="2140105at2759"/>
<sequence length="414" mass="45251">MWITLPVFWGALASSPQLVGNLQAWYINRDGARIGNTLWDTFSNTSAPGAHLSWALVDPVAAGTNEDIINAVLQNQAWVAVVVEANATTKLSRARTNGDANYDPRTAITVYYAQARQETAVGNYVLPITTQILTASVSAYATASAQRYFAQITPGTDVNQTAVQLLSQAPQTISPAVSWTMVNLRPYTTPAAQAVTLVGNIFLTIFTFIMTMAHAAARVILAPRLRLSSYLCLRLVVPFIAYIPLSMSYTLVSLAFGLPFDGRFSAARGFLLAFMFNYLGMLALGLSLEAMITLLTPKFIPYFLFILIIYNVAPTLLPPELLSPFFAYGEGFPIWNLSQAMRGILFNTTTDFGQTVGVMVGWISVSCGTLVLFTWWMRRRELAALLQDASIAEPSLRGSRGDVAEVAVEETKKV</sequence>
<dbReference type="EMBL" id="KN840438">
    <property type="protein sequence ID" value="KIP12864.1"/>
    <property type="molecule type" value="Genomic_DNA"/>
</dbReference>
<name>A0A0C3P4F7_PHLG1</name>
<gene>
    <name evidence="4" type="ORF">PHLGIDRAFT_97603</name>
</gene>
<feature type="chain" id="PRO_5002180390" description="DUF3533 domain-containing protein" evidence="2">
    <location>
        <begin position="25"/>
        <end position="414"/>
    </location>
</feature>
<proteinExistence type="predicted"/>
<dbReference type="STRING" id="745531.A0A0C3P4F7"/>